<dbReference type="Proteomes" id="UP000295097">
    <property type="component" value="Unassembled WGS sequence"/>
</dbReference>
<protein>
    <submittedName>
        <fullName evidence="1">Uncharacterized protein DUF1799</fullName>
    </submittedName>
</protein>
<accession>A0A4R3NPL9</accession>
<gene>
    <name evidence="1" type="ORF">EDC90_101791</name>
</gene>
<name>A0A4R3NPL9_9HYPH</name>
<reference evidence="1 2" key="1">
    <citation type="submission" date="2019-03" db="EMBL/GenBank/DDBJ databases">
        <title>Freshwater and sediment microbial communities from various areas in North America, analyzing microbe dynamics in response to fracking.</title>
        <authorList>
            <person name="Lamendella R."/>
        </authorList>
    </citation>
    <scope>NUCLEOTIDE SEQUENCE [LARGE SCALE GENOMIC DNA]</scope>
    <source>
        <strain evidence="1 2">175.2</strain>
    </source>
</reference>
<dbReference type="RefSeq" id="WP_132311927.1">
    <property type="nucleotide sequence ID" value="NZ_SMAR01000017.1"/>
</dbReference>
<evidence type="ECO:0000313" key="2">
    <source>
        <dbReference type="Proteomes" id="UP000295097"/>
    </source>
</evidence>
<comment type="caution">
    <text evidence="1">The sequence shown here is derived from an EMBL/GenBank/DDBJ whole genome shotgun (WGS) entry which is preliminary data.</text>
</comment>
<proteinExistence type="predicted"/>
<keyword evidence="2" id="KW-1185">Reference proteome</keyword>
<dbReference type="EMBL" id="SMAR01000017">
    <property type="protein sequence ID" value="TCT37701.1"/>
    <property type="molecule type" value="Genomic_DNA"/>
</dbReference>
<dbReference type="InterPro" id="IPR014915">
    <property type="entry name" value="Phage_TLS_TfmB"/>
</dbReference>
<dbReference type="OrthoDB" id="7691032at2"/>
<sequence>MDGEAAAEFAEMGLAVSIPTEDTDIEAMEIMASNRDSMKAFLAVATQWRIAAGLANMIWIGLDYNAVDVVLRRMSFSDAVFSDLQVMEASALAILNGGGA</sequence>
<dbReference type="Pfam" id="PF08809">
    <property type="entry name" value="DUF1799"/>
    <property type="match status" value="1"/>
</dbReference>
<evidence type="ECO:0000313" key="1">
    <source>
        <dbReference type="EMBL" id="TCT37701.1"/>
    </source>
</evidence>
<organism evidence="1 2">
    <name type="scientific">Martelella mediterranea</name>
    <dbReference type="NCBI Taxonomy" id="293089"/>
    <lineage>
        <taxon>Bacteria</taxon>
        <taxon>Pseudomonadati</taxon>
        <taxon>Pseudomonadota</taxon>
        <taxon>Alphaproteobacteria</taxon>
        <taxon>Hyphomicrobiales</taxon>
        <taxon>Aurantimonadaceae</taxon>
        <taxon>Martelella</taxon>
    </lineage>
</organism>
<dbReference type="AlphaFoldDB" id="A0A4R3NPL9"/>